<dbReference type="RefSeq" id="WP_152130181.1">
    <property type="nucleotide sequence ID" value="NZ_WELG01000001.1"/>
</dbReference>
<dbReference type="InterPro" id="IPR036388">
    <property type="entry name" value="WH-like_DNA-bd_sf"/>
</dbReference>
<proteinExistence type="inferred from homology"/>
<comment type="caution">
    <text evidence="7">The sequence shown here is derived from an EMBL/GenBank/DDBJ whole genome shotgun (WGS) entry which is preliminary data.</text>
</comment>
<feature type="domain" description="RNA polymerase sigma factor 70 region 4 type 2" evidence="6">
    <location>
        <begin position="122"/>
        <end position="171"/>
    </location>
</feature>
<evidence type="ECO:0000256" key="1">
    <source>
        <dbReference type="ARBA" id="ARBA00010641"/>
    </source>
</evidence>
<dbReference type="EMBL" id="WELG01000001">
    <property type="protein sequence ID" value="KAB7530248.1"/>
    <property type="molecule type" value="Genomic_DNA"/>
</dbReference>
<dbReference type="NCBIfam" id="TIGR02937">
    <property type="entry name" value="sigma70-ECF"/>
    <property type="match status" value="1"/>
</dbReference>
<dbReference type="InterPro" id="IPR013324">
    <property type="entry name" value="RNA_pol_sigma_r3/r4-like"/>
</dbReference>
<dbReference type="Gene3D" id="1.10.1740.10">
    <property type="match status" value="1"/>
</dbReference>
<dbReference type="InterPro" id="IPR039425">
    <property type="entry name" value="RNA_pol_sigma-70-like"/>
</dbReference>
<dbReference type="PANTHER" id="PTHR43133">
    <property type="entry name" value="RNA POLYMERASE ECF-TYPE SIGMA FACTO"/>
    <property type="match status" value="1"/>
</dbReference>
<dbReference type="InterPro" id="IPR014327">
    <property type="entry name" value="RNA_pol_sigma70_bacteroid"/>
</dbReference>
<sequence>MYHTDERSLIQDLKKGNEAAYIHLVDLYNHRLFGYAISLTNDSAMAEDILQNVFLRTWEKRKKLHITSSLQNYLFRSVHNEFINQYKKQRTNLNIEQKYFESLEKIALIQDENRLERAITIITKEIQNLPPKCREIFMLSRKEGLTNLEISNYLDVSVKTVESHITKAFRLLRKKLGDNYHTLLFLLLQGPILEKKRV</sequence>
<reference evidence="7 8" key="1">
    <citation type="submission" date="2019-10" db="EMBL/GenBank/DDBJ databases">
        <title>Muricauda olearia CL-SS4 JCM15563 genome.</title>
        <authorList>
            <person name="Liu L."/>
        </authorList>
    </citation>
    <scope>NUCLEOTIDE SEQUENCE [LARGE SCALE GENOMIC DNA]</scope>
    <source>
        <strain evidence="7 8">CL-SS4</strain>
    </source>
</reference>
<organism evidence="7 8">
    <name type="scientific">Flagellimonas olearia</name>
    <dbReference type="NCBI Taxonomy" id="552546"/>
    <lineage>
        <taxon>Bacteria</taxon>
        <taxon>Pseudomonadati</taxon>
        <taxon>Bacteroidota</taxon>
        <taxon>Flavobacteriia</taxon>
        <taxon>Flavobacteriales</taxon>
        <taxon>Flavobacteriaceae</taxon>
        <taxon>Flagellimonas</taxon>
    </lineage>
</organism>
<dbReference type="GO" id="GO:0016987">
    <property type="term" value="F:sigma factor activity"/>
    <property type="evidence" value="ECO:0007669"/>
    <property type="project" value="UniProtKB-KW"/>
</dbReference>
<dbReference type="AlphaFoldDB" id="A0A6I1DY94"/>
<dbReference type="Gene3D" id="1.10.10.10">
    <property type="entry name" value="Winged helix-like DNA-binding domain superfamily/Winged helix DNA-binding domain"/>
    <property type="match status" value="1"/>
</dbReference>
<feature type="domain" description="RNA polymerase sigma-70 region 2" evidence="5">
    <location>
        <begin position="24"/>
        <end position="90"/>
    </location>
</feature>
<keyword evidence="2" id="KW-0805">Transcription regulation</keyword>
<gene>
    <name evidence="7" type="ORF">F8C76_01690</name>
</gene>
<evidence type="ECO:0000259" key="6">
    <source>
        <dbReference type="Pfam" id="PF08281"/>
    </source>
</evidence>
<dbReference type="InterPro" id="IPR013325">
    <property type="entry name" value="RNA_pol_sigma_r2"/>
</dbReference>
<keyword evidence="4" id="KW-0804">Transcription</keyword>
<evidence type="ECO:0000313" key="7">
    <source>
        <dbReference type="EMBL" id="KAB7530248.1"/>
    </source>
</evidence>
<dbReference type="OrthoDB" id="1100095at2"/>
<dbReference type="SUPFAM" id="SSF88946">
    <property type="entry name" value="Sigma2 domain of RNA polymerase sigma factors"/>
    <property type="match status" value="1"/>
</dbReference>
<dbReference type="NCBIfam" id="TIGR02985">
    <property type="entry name" value="Sig70_bacteroi1"/>
    <property type="match status" value="1"/>
</dbReference>
<comment type="similarity">
    <text evidence="1">Belongs to the sigma-70 factor family. ECF subfamily.</text>
</comment>
<name>A0A6I1DY94_9FLAO</name>
<dbReference type="Pfam" id="PF08281">
    <property type="entry name" value="Sigma70_r4_2"/>
    <property type="match status" value="1"/>
</dbReference>
<evidence type="ECO:0000313" key="8">
    <source>
        <dbReference type="Proteomes" id="UP000429785"/>
    </source>
</evidence>
<dbReference type="SUPFAM" id="SSF88659">
    <property type="entry name" value="Sigma3 and sigma4 domains of RNA polymerase sigma factors"/>
    <property type="match status" value="1"/>
</dbReference>
<dbReference type="GO" id="GO:0006352">
    <property type="term" value="P:DNA-templated transcription initiation"/>
    <property type="evidence" value="ECO:0007669"/>
    <property type="project" value="InterPro"/>
</dbReference>
<protein>
    <submittedName>
        <fullName evidence="7">RNA polymerase sigma-70 factor</fullName>
    </submittedName>
</protein>
<keyword evidence="3" id="KW-0731">Sigma factor</keyword>
<dbReference type="InterPro" id="IPR013249">
    <property type="entry name" value="RNA_pol_sigma70_r4_t2"/>
</dbReference>
<evidence type="ECO:0000256" key="3">
    <source>
        <dbReference type="ARBA" id="ARBA00023082"/>
    </source>
</evidence>
<dbReference type="InterPro" id="IPR014284">
    <property type="entry name" value="RNA_pol_sigma-70_dom"/>
</dbReference>
<dbReference type="PANTHER" id="PTHR43133:SF46">
    <property type="entry name" value="RNA POLYMERASE SIGMA-70 FACTOR ECF SUBFAMILY"/>
    <property type="match status" value="1"/>
</dbReference>
<evidence type="ECO:0000256" key="4">
    <source>
        <dbReference type="ARBA" id="ARBA00023163"/>
    </source>
</evidence>
<evidence type="ECO:0000256" key="2">
    <source>
        <dbReference type="ARBA" id="ARBA00023015"/>
    </source>
</evidence>
<dbReference type="Pfam" id="PF04542">
    <property type="entry name" value="Sigma70_r2"/>
    <property type="match status" value="1"/>
</dbReference>
<dbReference type="InterPro" id="IPR007627">
    <property type="entry name" value="RNA_pol_sigma70_r2"/>
</dbReference>
<dbReference type="Proteomes" id="UP000429785">
    <property type="component" value="Unassembled WGS sequence"/>
</dbReference>
<dbReference type="GO" id="GO:0003677">
    <property type="term" value="F:DNA binding"/>
    <property type="evidence" value="ECO:0007669"/>
    <property type="project" value="InterPro"/>
</dbReference>
<accession>A0A6I1DY94</accession>
<evidence type="ECO:0000259" key="5">
    <source>
        <dbReference type="Pfam" id="PF04542"/>
    </source>
</evidence>